<evidence type="ECO:0000256" key="4">
    <source>
        <dbReference type="ARBA" id="ARBA00023125"/>
    </source>
</evidence>
<dbReference type="Gene3D" id="6.10.250.690">
    <property type="match status" value="1"/>
</dbReference>
<dbReference type="Pfam" id="PF00486">
    <property type="entry name" value="Trans_reg_C"/>
    <property type="match status" value="1"/>
</dbReference>
<proteinExistence type="predicted"/>
<protein>
    <submittedName>
        <fullName evidence="10">Response regulator transcription factor</fullName>
    </submittedName>
</protein>
<dbReference type="RefSeq" id="WP_012294438.1">
    <property type="nucleotide sequence ID" value="NZ_JANTOO010000010.1"/>
</dbReference>
<dbReference type="SMART" id="SM00862">
    <property type="entry name" value="Trans_reg_C"/>
    <property type="match status" value="1"/>
</dbReference>
<keyword evidence="2" id="KW-0902">Two-component regulatory system</keyword>
<dbReference type="InterPro" id="IPR011006">
    <property type="entry name" value="CheY-like_superfamily"/>
</dbReference>
<gene>
    <name evidence="10" type="ORF">NXZ79_09465</name>
</gene>
<dbReference type="PROSITE" id="PS50110">
    <property type="entry name" value="RESPONSE_REGULATORY"/>
    <property type="match status" value="1"/>
</dbReference>
<dbReference type="SMART" id="SM00448">
    <property type="entry name" value="REC"/>
    <property type="match status" value="1"/>
</dbReference>
<evidence type="ECO:0000256" key="6">
    <source>
        <dbReference type="PROSITE-ProRule" id="PRU00169"/>
    </source>
</evidence>
<dbReference type="PANTHER" id="PTHR48111">
    <property type="entry name" value="REGULATOR OF RPOS"/>
    <property type="match status" value="1"/>
</dbReference>
<reference evidence="10 11" key="1">
    <citation type="submission" date="2022-08" db="EMBL/GenBank/DDBJ databases">
        <title>Lysinibacillus sequencing.</title>
        <authorList>
            <person name="Dunlap C."/>
        </authorList>
    </citation>
    <scope>NUCLEOTIDE SEQUENCE [LARGE SCALE GENOMIC DNA]</scope>
    <source>
        <strain evidence="10 11">PB211</strain>
    </source>
</reference>
<dbReference type="Gene3D" id="3.40.50.2300">
    <property type="match status" value="1"/>
</dbReference>
<sequence>MNYKIFAVVDDLKVQELIKQFLMTHNYYVEVVSDADEGIKRLKSQSYDLILLDIKMPKRYEVVKMFRSQFNIPIIFLTALEEELGKIKGFDPGINDYITKPFPFHVLIRRVQAVLRRSNNTNLENYLYFNQLQVDCKRIKVYVNKEEIQLTTKEFKILQLLLRNEKKVLTRNTIIQKVWDYEYSGETRKIDAHIKNIRKKLNIPYIKTVRGIGYKIDE</sequence>
<keyword evidence="4 7" id="KW-0238">DNA-binding</keyword>
<organism evidence="10 11">
    <name type="scientific">Lysinibacillus pinottii</name>
    <dbReference type="NCBI Taxonomy" id="2973932"/>
    <lineage>
        <taxon>Bacteria</taxon>
        <taxon>Bacillati</taxon>
        <taxon>Bacillota</taxon>
        <taxon>Bacilli</taxon>
        <taxon>Bacillales</taxon>
        <taxon>Bacillaceae</taxon>
        <taxon>Lysinibacillus</taxon>
    </lineage>
</organism>
<dbReference type="PROSITE" id="PS51755">
    <property type="entry name" value="OMPR_PHOB"/>
    <property type="match status" value="1"/>
</dbReference>
<feature type="modified residue" description="4-aspartylphosphate" evidence="6">
    <location>
        <position position="53"/>
    </location>
</feature>
<evidence type="ECO:0000259" key="8">
    <source>
        <dbReference type="PROSITE" id="PS50110"/>
    </source>
</evidence>
<dbReference type="InterPro" id="IPR039420">
    <property type="entry name" value="WalR-like"/>
</dbReference>
<feature type="DNA-binding region" description="OmpR/PhoB-type" evidence="7">
    <location>
        <begin position="124"/>
        <end position="218"/>
    </location>
</feature>
<dbReference type="CDD" id="cd00383">
    <property type="entry name" value="trans_reg_C"/>
    <property type="match status" value="1"/>
</dbReference>
<evidence type="ECO:0000259" key="9">
    <source>
        <dbReference type="PROSITE" id="PS51755"/>
    </source>
</evidence>
<evidence type="ECO:0000256" key="1">
    <source>
        <dbReference type="ARBA" id="ARBA00022553"/>
    </source>
</evidence>
<feature type="domain" description="OmpR/PhoB-type" evidence="9">
    <location>
        <begin position="124"/>
        <end position="218"/>
    </location>
</feature>
<evidence type="ECO:0000256" key="5">
    <source>
        <dbReference type="ARBA" id="ARBA00023163"/>
    </source>
</evidence>
<evidence type="ECO:0000313" key="10">
    <source>
        <dbReference type="EMBL" id="MCS1396260.1"/>
    </source>
</evidence>
<keyword evidence="3" id="KW-0805">Transcription regulation</keyword>
<dbReference type="Proteomes" id="UP001525021">
    <property type="component" value="Unassembled WGS sequence"/>
</dbReference>
<evidence type="ECO:0000256" key="2">
    <source>
        <dbReference type="ARBA" id="ARBA00023012"/>
    </source>
</evidence>
<dbReference type="Gene3D" id="1.10.10.10">
    <property type="entry name" value="Winged helix-like DNA-binding domain superfamily/Winged helix DNA-binding domain"/>
    <property type="match status" value="1"/>
</dbReference>
<keyword evidence="5" id="KW-0804">Transcription</keyword>
<dbReference type="InterPro" id="IPR001867">
    <property type="entry name" value="OmpR/PhoB-type_DNA-bd"/>
</dbReference>
<feature type="domain" description="Response regulatory" evidence="8">
    <location>
        <begin position="4"/>
        <end position="115"/>
    </location>
</feature>
<accession>A0ABT2DMY5</accession>
<evidence type="ECO:0000256" key="3">
    <source>
        <dbReference type="ARBA" id="ARBA00023015"/>
    </source>
</evidence>
<comment type="caution">
    <text evidence="10">The sequence shown here is derived from an EMBL/GenBank/DDBJ whole genome shotgun (WGS) entry which is preliminary data.</text>
</comment>
<evidence type="ECO:0000313" key="11">
    <source>
        <dbReference type="Proteomes" id="UP001525021"/>
    </source>
</evidence>
<dbReference type="SUPFAM" id="SSF52172">
    <property type="entry name" value="CheY-like"/>
    <property type="match status" value="1"/>
</dbReference>
<keyword evidence="1 6" id="KW-0597">Phosphoprotein</keyword>
<dbReference type="InterPro" id="IPR036388">
    <property type="entry name" value="WH-like_DNA-bd_sf"/>
</dbReference>
<dbReference type="InterPro" id="IPR001789">
    <property type="entry name" value="Sig_transdc_resp-reg_receiver"/>
</dbReference>
<keyword evidence="11" id="KW-1185">Reference proteome</keyword>
<name>A0ABT2DMY5_9BACI</name>
<evidence type="ECO:0000256" key="7">
    <source>
        <dbReference type="PROSITE-ProRule" id="PRU01091"/>
    </source>
</evidence>
<dbReference type="Pfam" id="PF00072">
    <property type="entry name" value="Response_reg"/>
    <property type="match status" value="1"/>
</dbReference>
<dbReference type="PANTHER" id="PTHR48111:SF32">
    <property type="entry name" value="STAGE 0 SPORULATION PROTEIN A HOMOLOG"/>
    <property type="match status" value="1"/>
</dbReference>
<dbReference type="EMBL" id="JANTOO010000010">
    <property type="protein sequence ID" value="MCS1396260.1"/>
    <property type="molecule type" value="Genomic_DNA"/>
</dbReference>